<evidence type="ECO:0000313" key="11">
    <source>
        <dbReference type="EMBL" id="MEO3716546.1"/>
    </source>
</evidence>
<evidence type="ECO:0000259" key="10">
    <source>
        <dbReference type="Pfam" id="PF08245"/>
    </source>
</evidence>
<protein>
    <recommendedName>
        <fullName evidence="7 8">UDP-N-acetylmuramoylalanine--D-glutamate ligase</fullName>
        <ecNumber evidence="7 8">6.3.2.9</ecNumber>
    </recommendedName>
    <alternativeName>
        <fullName evidence="7">D-glutamic acid-adding enzyme</fullName>
    </alternativeName>
    <alternativeName>
        <fullName evidence="7">UDP-N-acetylmuramoyl-L-alanyl-D-glutamate synthetase</fullName>
    </alternativeName>
</protein>
<keyword evidence="3 7" id="KW-0963">Cytoplasm</keyword>
<reference evidence="11" key="3">
    <citation type="submission" date="2024-05" db="EMBL/GenBank/DDBJ databases">
        <authorList>
            <person name="Wolfe A."/>
        </authorList>
    </citation>
    <scope>NUCLEOTIDE SEQUENCE</scope>
    <source>
        <strain evidence="11">UMB1064</strain>
    </source>
</reference>
<feature type="domain" description="Mur ligase central" evidence="10">
    <location>
        <begin position="135"/>
        <end position="250"/>
    </location>
</feature>
<proteinExistence type="inferred from homology"/>
<dbReference type="GO" id="GO:0005737">
    <property type="term" value="C:cytoplasm"/>
    <property type="evidence" value="ECO:0007669"/>
    <property type="project" value="UniProtKB-SubCell"/>
</dbReference>
<reference evidence="11" key="2">
    <citation type="submission" date="2023-05" db="EMBL/GenBank/DDBJ databases">
        <authorList>
            <person name="Du J."/>
        </authorList>
    </citation>
    <scope>NUCLEOTIDE SEQUENCE</scope>
    <source>
        <strain evidence="11">UMB1064</strain>
    </source>
</reference>
<dbReference type="Gene3D" id="3.40.1190.10">
    <property type="entry name" value="Mur-like, catalytic domain"/>
    <property type="match status" value="1"/>
</dbReference>
<keyword evidence="6 7" id="KW-0067">ATP-binding</keyword>
<evidence type="ECO:0000256" key="8">
    <source>
        <dbReference type="RuleBase" id="RU003664"/>
    </source>
</evidence>
<dbReference type="Proteomes" id="UP001223646">
    <property type="component" value="Unassembled WGS sequence"/>
</dbReference>
<accession>A0AAW9SXS1</accession>
<keyword evidence="7 8" id="KW-0961">Cell wall biogenesis/degradation</keyword>
<keyword evidence="7 8" id="KW-0131">Cell cycle</keyword>
<dbReference type="SUPFAM" id="SSF53244">
    <property type="entry name" value="MurD-like peptide ligases, peptide-binding domain"/>
    <property type="match status" value="1"/>
</dbReference>
<reference evidence="14 15" key="1">
    <citation type="submission" date="2020-12" db="EMBL/GenBank/DDBJ databases">
        <title>FDA dAtabase for Regulatory Grade micrObial Sequences (FDA-ARGOS): Supporting development and validation of Infectious Disease Dx tests.</title>
        <authorList>
            <person name="Sproer C."/>
            <person name="Gronow S."/>
            <person name="Severitt S."/>
            <person name="Schroder I."/>
            <person name="Tallon L."/>
            <person name="Sadzewicz L."/>
            <person name="Zhao X."/>
            <person name="Boylan J."/>
            <person name="Ott S."/>
            <person name="Bowen H."/>
            <person name="Vavikolanu K."/>
            <person name="Mehta A."/>
            <person name="Aluvathingal J."/>
            <person name="Nadendla S."/>
            <person name="Lowell S."/>
            <person name="Myers T."/>
            <person name="Yan Y."/>
            <person name="Sichtig H."/>
        </authorList>
    </citation>
    <scope>NUCLEOTIDE SEQUENCE [LARGE SCALE GENOMIC DNA]</scope>
    <source>
        <strain evidence="12 14">FDAARGOS_938</strain>
        <strain evidence="13 15">FDAARGOS_991</strain>
    </source>
</reference>
<evidence type="ECO:0000259" key="9">
    <source>
        <dbReference type="Pfam" id="PF02875"/>
    </source>
</evidence>
<dbReference type="InterPro" id="IPR005762">
    <property type="entry name" value="MurD"/>
</dbReference>
<dbReference type="SUPFAM" id="SSF51984">
    <property type="entry name" value="MurCD N-terminal domain"/>
    <property type="match status" value="1"/>
</dbReference>
<keyword evidence="7 8" id="KW-0132">Cell division</keyword>
<dbReference type="InterPro" id="IPR004101">
    <property type="entry name" value="Mur_ligase_C"/>
</dbReference>
<comment type="function">
    <text evidence="7 8">Cell wall formation. Catalyzes the addition of glutamate to the nucleotide precursor UDP-N-acetylmuramoyl-L-alanine (UMA).</text>
</comment>
<sequence length="492" mass="51035">MINSPDPTNLTDIRNLDLVATVRSGRVLVAGAGVSGRGAIAMLKDIGCPEVVVVDDSALGALVAADFSVRHVTTADARDELADAVAIVTSPGWRPTSPLFDAAAEAGVPVFGDVALAFAGDCAQLWGPKRTWLVVTGTNGKTTTTSMLAAMLGEQGAAVGNIGVALYDALTAEPRIEVLAAELSSFQLHWAPNIRPDAGVLLNLAEDHIDWHGSYENYGLDKTRALRGAVAIYGADDADVVEHVEKMLKNDELGNSVVGFTDGPPEAHQVGVRDGMIVDRAFGGGDAADDDSEPGIVIAPVAGISPPGRAGVLDAVAATAMARSIGTSPEQIAAALETFEVRAHRGQIVHKTNNVVWIDDSKATNPHAADAALSGHERVVWIVGGQLKGAEISPLVAKHAHRLQAAVVLGVDRQLVSDALSRIAPAVPVVVIDDTDKVDAMAKVCMAASEYANPGDVVLLAPAAASLDMYSGMAERGDLFAQWAQKVTSTDG</sequence>
<evidence type="ECO:0000256" key="2">
    <source>
        <dbReference type="ARBA" id="ARBA00004752"/>
    </source>
</evidence>
<dbReference type="HAMAP" id="MF_00639">
    <property type="entry name" value="MurD"/>
    <property type="match status" value="1"/>
</dbReference>
<keyword evidence="7 8" id="KW-0573">Peptidoglycan synthesis</keyword>
<dbReference type="RefSeq" id="WP_197914728.1">
    <property type="nucleotide sequence ID" value="NZ_CP065628.1"/>
</dbReference>
<dbReference type="GO" id="GO:0071555">
    <property type="term" value="P:cell wall organization"/>
    <property type="evidence" value="ECO:0007669"/>
    <property type="project" value="UniProtKB-KW"/>
</dbReference>
<dbReference type="Gene3D" id="3.90.190.20">
    <property type="entry name" value="Mur ligase, C-terminal domain"/>
    <property type="match status" value="1"/>
</dbReference>
<dbReference type="Pfam" id="PF02875">
    <property type="entry name" value="Mur_ligase_C"/>
    <property type="match status" value="1"/>
</dbReference>
<name>A0AAW9SXS1_CORAY</name>
<dbReference type="SUPFAM" id="SSF53623">
    <property type="entry name" value="MurD-like peptide ligases, catalytic domain"/>
    <property type="match status" value="1"/>
</dbReference>
<organism evidence="11 16">
    <name type="scientific">Corynebacterium amycolatum</name>
    <dbReference type="NCBI Taxonomy" id="43765"/>
    <lineage>
        <taxon>Bacteria</taxon>
        <taxon>Bacillati</taxon>
        <taxon>Actinomycetota</taxon>
        <taxon>Actinomycetes</taxon>
        <taxon>Mycobacteriales</taxon>
        <taxon>Corynebacteriaceae</taxon>
        <taxon>Corynebacterium</taxon>
    </lineage>
</organism>
<gene>
    <name evidence="7 11" type="primary">murD</name>
    <name evidence="12" type="ORF">I6G95_10855</name>
    <name evidence="13" type="ORF">I6H48_11415</name>
    <name evidence="11" type="ORF">QP460_002930</name>
</gene>
<dbReference type="GO" id="GO:0009252">
    <property type="term" value="P:peptidoglycan biosynthetic process"/>
    <property type="evidence" value="ECO:0007669"/>
    <property type="project" value="UniProtKB-UniRule"/>
</dbReference>
<evidence type="ECO:0000313" key="14">
    <source>
        <dbReference type="Proteomes" id="UP000594774"/>
    </source>
</evidence>
<evidence type="ECO:0000256" key="7">
    <source>
        <dbReference type="HAMAP-Rule" id="MF_00639"/>
    </source>
</evidence>
<feature type="domain" description="Mur ligase C-terminal" evidence="9">
    <location>
        <begin position="344"/>
        <end position="463"/>
    </location>
</feature>
<evidence type="ECO:0000313" key="12">
    <source>
        <dbReference type="EMBL" id="QPR30669.1"/>
    </source>
</evidence>
<dbReference type="NCBIfam" id="TIGR01087">
    <property type="entry name" value="murD"/>
    <property type="match status" value="1"/>
</dbReference>
<evidence type="ECO:0000313" key="15">
    <source>
        <dbReference type="Proteomes" id="UP000595198"/>
    </source>
</evidence>
<feature type="binding site" evidence="7">
    <location>
        <begin position="137"/>
        <end position="143"/>
    </location>
    <ligand>
        <name>ATP</name>
        <dbReference type="ChEBI" id="CHEBI:30616"/>
    </ligand>
</feature>
<evidence type="ECO:0000256" key="6">
    <source>
        <dbReference type="ARBA" id="ARBA00022840"/>
    </source>
</evidence>
<dbReference type="InterPro" id="IPR036565">
    <property type="entry name" value="Mur-like_cat_sf"/>
</dbReference>
<dbReference type="GO" id="GO:0008764">
    <property type="term" value="F:UDP-N-acetylmuramoylalanine-D-glutamate ligase activity"/>
    <property type="evidence" value="ECO:0007669"/>
    <property type="project" value="UniProtKB-UniRule"/>
</dbReference>
<dbReference type="AlphaFoldDB" id="A0AAW9SXS1"/>
<dbReference type="GO" id="GO:0051301">
    <property type="term" value="P:cell division"/>
    <property type="evidence" value="ECO:0007669"/>
    <property type="project" value="UniProtKB-KW"/>
</dbReference>
<dbReference type="InterPro" id="IPR036615">
    <property type="entry name" value="Mur_ligase_C_dom_sf"/>
</dbReference>
<dbReference type="Proteomes" id="UP000594774">
    <property type="component" value="Chromosome"/>
</dbReference>
<evidence type="ECO:0000313" key="13">
    <source>
        <dbReference type="EMBL" id="QQB82504.1"/>
    </source>
</evidence>
<dbReference type="GO" id="GO:0008360">
    <property type="term" value="P:regulation of cell shape"/>
    <property type="evidence" value="ECO:0007669"/>
    <property type="project" value="UniProtKB-KW"/>
</dbReference>
<comment type="similarity">
    <text evidence="7">Belongs to the MurCDEF family.</text>
</comment>
<comment type="pathway">
    <text evidence="2 7 8">Cell wall biogenesis; peptidoglycan biosynthesis.</text>
</comment>
<dbReference type="Proteomes" id="UP000595198">
    <property type="component" value="Chromosome"/>
</dbReference>
<comment type="catalytic activity">
    <reaction evidence="7 8">
        <text>UDP-N-acetyl-alpha-D-muramoyl-L-alanine + D-glutamate + ATP = UDP-N-acetyl-alpha-D-muramoyl-L-alanyl-D-glutamate + ADP + phosphate + H(+)</text>
        <dbReference type="Rhea" id="RHEA:16429"/>
        <dbReference type="ChEBI" id="CHEBI:15378"/>
        <dbReference type="ChEBI" id="CHEBI:29986"/>
        <dbReference type="ChEBI" id="CHEBI:30616"/>
        <dbReference type="ChEBI" id="CHEBI:43474"/>
        <dbReference type="ChEBI" id="CHEBI:83898"/>
        <dbReference type="ChEBI" id="CHEBI:83900"/>
        <dbReference type="ChEBI" id="CHEBI:456216"/>
        <dbReference type="EC" id="6.3.2.9"/>
    </reaction>
</comment>
<dbReference type="GO" id="GO:0005524">
    <property type="term" value="F:ATP binding"/>
    <property type="evidence" value="ECO:0007669"/>
    <property type="project" value="UniProtKB-UniRule"/>
</dbReference>
<keyword evidence="4 7" id="KW-0436">Ligase</keyword>
<dbReference type="EMBL" id="CP065628">
    <property type="protein sequence ID" value="QPR30669.1"/>
    <property type="molecule type" value="Genomic_DNA"/>
</dbReference>
<dbReference type="InterPro" id="IPR013221">
    <property type="entry name" value="Mur_ligase_cen"/>
</dbReference>
<dbReference type="Gene3D" id="3.40.50.720">
    <property type="entry name" value="NAD(P)-binding Rossmann-like Domain"/>
    <property type="match status" value="1"/>
</dbReference>
<comment type="subcellular location">
    <subcellularLocation>
        <location evidence="1 7 8">Cytoplasm</location>
    </subcellularLocation>
</comment>
<keyword evidence="5 7" id="KW-0547">Nucleotide-binding</keyword>
<dbReference type="EC" id="6.3.2.9" evidence="7 8"/>
<dbReference type="Pfam" id="PF08245">
    <property type="entry name" value="Mur_ligase_M"/>
    <property type="match status" value="1"/>
</dbReference>
<dbReference type="PANTHER" id="PTHR43692:SF1">
    <property type="entry name" value="UDP-N-ACETYLMURAMOYLALANINE--D-GLUTAMATE LIGASE"/>
    <property type="match status" value="1"/>
</dbReference>
<evidence type="ECO:0000313" key="16">
    <source>
        <dbReference type="Proteomes" id="UP001223646"/>
    </source>
</evidence>
<dbReference type="EMBL" id="CP066023">
    <property type="protein sequence ID" value="QQB82504.1"/>
    <property type="molecule type" value="Genomic_DNA"/>
</dbReference>
<dbReference type="EMBL" id="JASOOY020000011">
    <property type="protein sequence ID" value="MEO3716546.1"/>
    <property type="molecule type" value="Genomic_DNA"/>
</dbReference>
<evidence type="ECO:0000256" key="3">
    <source>
        <dbReference type="ARBA" id="ARBA00022490"/>
    </source>
</evidence>
<keyword evidence="15" id="KW-1185">Reference proteome</keyword>
<evidence type="ECO:0000256" key="4">
    <source>
        <dbReference type="ARBA" id="ARBA00022598"/>
    </source>
</evidence>
<evidence type="ECO:0000256" key="5">
    <source>
        <dbReference type="ARBA" id="ARBA00022741"/>
    </source>
</evidence>
<dbReference type="PANTHER" id="PTHR43692">
    <property type="entry name" value="UDP-N-ACETYLMURAMOYLALANINE--D-GLUTAMATE LIGASE"/>
    <property type="match status" value="1"/>
</dbReference>
<evidence type="ECO:0000256" key="1">
    <source>
        <dbReference type="ARBA" id="ARBA00004496"/>
    </source>
</evidence>
<keyword evidence="7 8" id="KW-0133">Cell shape</keyword>